<proteinExistence type="predicted"/>
<dbReference type="EMBL" id="BMGG01000002">
    <property type="protein sequence ID" value="GGC55978.1"/>
    <property type="molecule type" value="Genomic_DNA"/>
</dbReference>
<dbReference type="Proteomes" id="UP000637002">
    <property type="component" value="Unassembled WGS sequence"/>
</dbReference>
<reference evidence="3" key="1">
    <citation type="journal article" date="2014" name="Int. J. Syst. Evol. Microbiol.">
        <title>Complete genome sequence of Corynebacterium casei LMG S-19264T (=DSM 44701T), isolated from a smear-ripened cheese.</title>
        <authorList>
            <consortium name="US DOE Joint Genome Institute (JGI-PGF)"/>
            <person name="Walter F."/>
            <person name="Albersmeier A."/>
            <person name="Kalinowski J."/>
            <person name="Ruckert C."/>
        </authorList>
    </citation>
    <scope>NUCLEOTIDE SEQUENCE</scope>
    <source>
        <strain evidence="3">CGMCC 1.12919</strain>
    </source>
</reference>
<evidence type="ECO:0000313" key="3">
    <source>
        <dbReference type="EMBL" id="GGC55978.1"/>
    </source>
</evidence>
<dbReference type="AlphaFoldDB" id="A0A916U2A6"/>
<feature type="signal peptide" evidence="2">
    <location>
        <begin position="1"/>
        <end position="24"/>
    </location>
</feature>
<feature type="compositionally biased region" description="Low complexity" evidence="1">
    <location>
        <begin position="34"/>
        <end position="46"/>
    </location>
</feature>
<dbReference type="RefSeq" id="WP_188608380.1">
    <property type="nucleotide sequence ID" value="NZ_BMGG01000002.1"/>
</dbReference>
<sequence length="115" mass="11748">MTRVPSFPAWLALGVFAVATPAAAQTTLSTPSWDAPAGIAPGDGAAKPSPGRAARGQATKQRNAQREPLPSPSGGSMRKIDRSEIDMSGTGTERKGPSSFQPMLRNGGVGLGTAF</sequence>
<feature type="chain" id="PRO_5037479126" evidence="2">
    <location>
        <begin position="25"/>
        <end position="115"/>
    </location>
</feature>
<evidence type="ECO:0000256" key="2">
    <source>
        <dbReference type="SAM" id="SignalP"/>
    </source>
</evidence>
<accession>A0A916U2A6</accession>
<comment type="caution">
    <text evidence="3">The sequence shown here is derived from an EMBL/GenBank/DDBJ whole genome shotgun (WGS) entry which is preliminary data.</text>
</comment>
<reference evidence="3" key="2">
    <citation type="submission" date="2020-09" db="EMBL/GenBank/DDBJ databases">
        <authorList>
            <person name="Sun Q."/>
            <person name="Zhou Y."/>
        </authorList>
    </citation>
    <scope>NUCLEOTIDE SEQUENCE</scope>
    <source>
        <strain evidence="3">CGMCC 1.12919</strain>
    </source>
</reference>
<evidence type="ECO:0000313" key="4">
    <source>
        <dbReference type="Proteomes" id="UP000637002"/>
    </source>
</evidence>
<evidence type="ECO:0000256" key="1">
    <source>
        <dbReference type="SAM" id="MobiDB-lite"/>
    </source>
</evidence>
<keyword evidence="2" id="KW-0732">Signal</keyword>
<protein>
    <submittedName>
        <fullName evidence="3">Uncharacterized protein</fullName>
    </submittedName>
</protein>
<feature type="region of interest" description="Disordered" evidence="1">
    <location>
        <begin position="26"/>
        <end position="115"/>
    </location>
</feature>
<organism evidence="3 4">
    <name type="scientific">Chelatococcus reniformis</name>
    <dbReference type="NCBI Taxonomy" id="1494448"/>
    <lineage>
        <taxon>Bacteria</taxon>
        <taxon>Pseudomonadati</taxon>
        <taxon>Pseudomonadota</taxon>
        <taxon>Alphaproteobacteria</taxon>
        <taxon>Hyphomicrobiales</taxon>
        <taxon>Chelatococcaceae</taxon>
        <taxon>Chelatococcus</taxon>
    </lineage>
</organism>
<keyword evidence="4" id="KW-1185">Reference proteome</keyword>
<gene>
    <name evidence="3" type="ORF">GCM10010994_13650</name>
</gene>
<name>A0A916U2A6_9HYPH</name>